<keyword evidence="6" id="KW-1185">Reference proteome</keyword>
<dbReference type="SUPFAM" id="SSF52833">
    <property type="entry name" value="Thioredoxin-like"/>
    <property type="match status" value="1"/>
</dbReference>
<keyword evidence="2 4" id="KW-0560">Oxidoreductase</keyword>
<dbReference type="Proteomes" id="UP000054908">
    <property type="component" value="Unassembled WGS sequence"/>
</dbReference>
<dbReference type="Gene3D" id="3.40.30.10">
    <property type="entry name" value="Glutaredoxin"/>
    <property type="match status" value="1"/>
</dbReference>
<dbReference type="STRING" id="466.Lmac_1003"/>
<proteinExistence type="inferred from homology"/>
<gene>
    <name evidence="5" type="primary">yfgD</name>
    <name evidence="5" type="ORF">Lmac_1003</name>
</gene>
<dbReference type="AlphaFoldDB" id="A0A0W0W6I8"/>
<dbReference type="EMBL" id="LNYL01000027">
    <property type="protein sequence ID" value="KTD27944.1"/>
    <property type="molecule type" value="Genomic_DNA"/>
</dbReference>
<dbReference type="InterPro" id="IPR006660">
    <property type="entry name" value="Arsenate_reductase-like"/>
</dbReference>
<dbReference type="PANTHER" id="PTHR30041:SF4">
    <property type="entry name" value="ARSENATE REDUCTASE"/>
    <property type="match status" value="1"/>
</dbReference>
<dbReference type="InterPro" id="IPR036249">
    <property type="entry name" value="Thioredoxin-like_sf"/>
</dbReference>
<reference evidence="5 6" key="1">
    <citation type="submission" date="2015-11" db="EMBL/GenBank/DDBJ databases">
        <title>Genomic analysis of 38 Legionella species identifies large and diverse effector repertoires.</title>
        <authorList>
            <person name="Burstein D."/>
            <person name="Amaro F."/>
            <person name="Zusman T."/>
            <person name="Lifshitz Z."/>
            <person name="Cohen O."/>
            <person name="Gilbert J.A."/>
            <person name="Pupko T."/>
            <person name="Shuman H.A."/>
            <person name="Segal G."/>
        </authorList>
    </citation>
    <scope>NUCLEOTIDE SEQUENCE [LARGE SCALE GENOMIC DNA]</scope>
    <source>
        <strain evidence="5 6">PX-1-G2-E2</strain>
    </source>
</reference>
<dbReference type="PROSITE" id="PS51353">
    <property type="entry name" value="ARSC"/>
    <property type="match status" value="1"/>
</dbReference>
<dbReference type="PATRIC" id="fig|466.6.peg.1068"/>
<comment type="catalytic activity">
    <reaction evidence="4">
        <text>[glutaredoxin]-dithiol + arsenate + glutathione + H(+) = glutathionyl-S-S-[glutaredoxin] + arsenite + H2O</text>
        <dbReference type="Rhea" id="RHEA:22016"/>
        <dbReference type="Rhea" id="RHEA-COMP:10729"/>
        <dbReference type="Rhea" id="RHEA-COMP:17668"/>
        <dbReference type="ChEBI" id="CHEBI:15377"/>
        <dbReference type="ChEBI" id="CHEBI:15378"/>
        <dbReference type="ChEBI" id="CHEBI:29242"/>
        <dbReference type="ChEBI" id="CHEBI:29950"/>
        <dbReference type="ChEBI" id="CHEBI:48597"/>
        <dbReference type="ChEBI" id="CHEBI:57925"/>
        <dbReference type="ChEBI" id="CHEBI:146199"/>
        <dbReference type="EC" id="1.20.4.1"/>
    </reaction>
</comment>
<evidence type="ECO:0000256" key="3">
    <source>
        <dbReference type="PROSITE-ProRule" id="PRU01282"/>
    </source>
</evidence>
<accession>A0A0W0W6I8</accession>
<dbReference type="CDD" id="cd03034">
    <property type="entry name" value="ArsC_ArsC"/>
    <property type="match status" value="1"/>
</dbReference>
<dbReference type="NCBIfam" id="TIGR00014">
    <property type="entry name" value="arsC"/>
    <property type="match status" value="1"/>
</dbReference>
<evidence type="ECO:0000256" key="4">
    <source>
        <dbReference type="RuleBase" id="RU362029"/>
    </source>
</evidence>
<evidence type="ECO:0000256" key="1">
    <source>
        <dbReference type="ARBA" id="ARBA00007198"/>
    </source>
</evidence>
<evidence type="ECO:0000313" key="6">
    <source>
        <dbReference type="Proteomes" id="UP000054908"/>
    </source>
</evidence>
<dbReference type="EC" id="1.20.4.1" evidence="4"/>
<dbReference type="InterPro" id="IPR006659">
    <property type="entry name" value="Arsenate_reductase"/>
</dbReference>
<dbReference type="GO" id="GO:0008794">
    <property type="term" value="F:arsenate reductase (glutaredoxin) activity"/>
    <property type="evidence" value="ECO:0007669"/>
    <property type="project" value="UniProtKB-UniRule"/>
</dbReference>
<protein>
    <recommendedName>
        <fullName evidence="4">Arsenate reductase</fullName>
        <ecNumber evidence="4">1.20.4.1</ecNumber>
    </recommendedName>
</protein>
<dbReference type="Pfam" id="PF03960">
    <property type="entry name" value="ArsC"/>
    <property type="match status" value="1"/>
</dbReference>
<sequence length="113" mass="13028">MITIYHNPRCSKSRACLQLLQKTGKTVEVIDYLRQPLSLECIRHFAKHLGLKALVRNNETIYKELQLADADEETVLQAMIKHPQLLQRPIVVSGEKIVIARPPEKVLEFINDR</sequence>
<name>A0A0W0W6I8_9GAMM</name>
<comment type="similarity">
    <text evidence="1 3 4">Belongs to the ArsC family.</text>
</comment>
<dbReference type="PANTHER" id="PTHR30041">
    <property type="entry name" value="ARSENATE REDUCTASE"/>
    <property type="match status" value="1"/>
</dbReference>
<organism evidence="5 6">
    <name type="scientific">Legionella maceachernii</name>
    <dbReference type="NCBI Taxonomy" id="466"/>
    <lineage>
        <taxon>Bacteria</taxon>
        <taxon>Pseudomonadati</taxon>
        <taxon>Pseudomonadota</taxon>
        <taxon>Gammaproteobacteria</taxon>
        <taxon>Legionellales</taxon>
        <taxon>Legionellaceae</taxon>
        <taxon>Legionella</taxon>
    </lineage>
</organism>
<dbReference type="RefSeq" id="WP_058451805.1">
    <property type="nucleotide sequence ID" value="NZ_CAAAIB010000018.1"/>
</dbReference>
<evidence type="ECO:0000256" key="2">
    <source>
        <dbReference type="ARBA" id="ARBA00023002"/>
    </source>
</evidence>
<comment type="caution">
    <text evidence="5">The sequence shown here is derived from an EMBL/GenBank/DDBJ whole genome shotgun (WGS) entry which is preliminary data.</text>
</comment>
<evidence type="ECO:0000313" key="5">
    <source>
        <dbReference type="EMBL" id="KTD27944.1"/>
    </source>
</evidence>